<feature type="compositionally biased region" description="Low complexity" evidence="11">
    <location>
        <begin position="574"/>
        <end position="586"/>
    </location>
</feature>
<comment type="caution">
    <text evidence="16">The sequence shown here is derived from an EMBL/GenBank/DDBJ whole genome shotgun (WGS) entry which is preliminary data.</text>
</comment>
<feature type="compositionally biased region" description="Polar residues" evidence="11">
    <location>
        <begin position="554"/>
        <end position="570"/>
    </location>
</feature>
<dbReference type="Gene3D" id="2.60.120.780">
    <property type="entry name" value="PINIT domain"/>
    <property type="match status" value="1"/>
</dbReference>
<dbReference type="AlphaFoldDB" id="A0A813VYY8"/>
<evidence type="ECO:0000256" key="7">
    <source>
        <dbReference type="ARBA" id="ARBA00022786"/>
    </source>
</evidence>
<keyword evidence="5" id="KW-0479">Metal-binding</keyword>
<keyword evidence="8" id="KW-0862">Zinc</keyword>
<evidence type="ECO:0000256" key="11">
    <source>
        <dbReference type="SAM" id="MobiDB-lite"/>
    </source>
</evidence>
<keyword evidence="4" id="KW-0808">Transferase</keyword>
<feature type="compositionally biased region" description="Basic residues" evidence="11">
    <location>
        <begin position="698"/>
        <end position="710"/>
    </location>
</feature>
<evidence type="ECO:0000256" key="4">
    <source>
        <dbReference type="ARBA" id="ARBA00022679"/>
    </source>
</evidence>
<comment type="similarity">
    <text evidence="3">Belongs to the PIAS family.</text>
</comment>
<dbReference type="GO" id="GO:0061665">
    <property type="term" value="F:SUMO ligase activity"/>
    <property type="evidence" value="ECO:0007669"/>
    <property type="project" value="TreeGrafter"/>
</dbReference>
<dbReference type="Proteomes" id="UP000677228">
    <property type="component" value="Unassembled WGS sequence"/>
</dbReference>
<feature type="region of interest" description="Disordered" evidence="11">
    <location>
        <begin position="79"/>
        <end position="103"/>
    </location>
</feature>
<feature type="compositionally biased region" description="Low complexity" evidence="11">
    <location>
        <begin position="680"/>
        <end position="693"/>
    </location>
</feature>
<dbReference type="EMBL" id="CAJOBC010000841">
    <property type="protein sequence ID" value="CAF3631632.1"/>
    <property type="molecule type" value="Genomic_DNA"/>
</dbReference>
<dbReference type="Proteomes" id="UP000663829">
    <property type="component" value="Unassembled WGS sequence"/>
</dbReference>
<comment type="subcellular location">
    <subcellularLocation>
        <location evidence="1">Nucleus</location>
    </subcellularLocation>
</comment>
<dbReference type="PANTHER" id="PTHR10782:SF4">
    <property type="entry name" value="TONALLI, ISOFORM E"/>
    <property type="match status" value="1"/>
</dbReference>
<dbReference type="OrthoDB" id="10263264at2759"/>
<dbReference type="InterPro" id="IPR017896">
    <property type="entry name" value="4Fe4S_Fe-S-bd"/>
</dbReference>
<dbReference type="GO" id="GO:0000785">
    <property type="term" value="C:chromatin"/>
    <property type="evidence" value="ECO:0007669"/>
    <property type="project" value="TreeGrafter"/>
</dbReference>
<gene>
    <name evidence="16" type="ORF">GPM918_LOCUS5718</name>
    <name evidence="17" type="ORF">OVA965_LOCUS11970</name>
    <name evidence="18" type="ORF">SRO942_LOCUS5723</name>
    <name evidence="19" type="ORF">TMI583_LOCUS11976</name>
</gene>
<evidence type="ECO:0000313" key="20">
    <source>
        <dbReference type="Proteomes" id="UP000663829"/>
    </source>
</evidence>
<evidence type="ECO:0000313" key="19">
    <source>
        <dbReference type="EMBL" id="CAF3721971.1"/>
    </source>
</evidence>
<evidence type="ECO:0000259" key="13">
    <source>
        <dbReference type="PROSITE" id="PS51044"/>
    </source>
</evidence>
<evidence type="ECO:0000256" key="5">
    <source>
        <dbReference type="ARBA" id="ARBA00022723"/>
    </source>
</evidence>
<dbReference type="GO" id="GO:0005634">
    <property type="term" value="C:nucleus"/>
    <property type="evidence" value="ECO:0007669"/>
    <property type="project" value="UniProtKB-SubCell"/>
</dbReference>
<evidence type="ECO:0000256" key="1">
    <source>
        <dbReference type="ARBA" id="ARBA00004123"/>
    </source>
</evidence>
<dbReference type="Gene3D" id="1.10.720.30">
    <property type="entry name" value="SAP domain"/>
    <property type="match status" value="1"/>
</dbReference>
<dbReference type="Proteomes" id="UP000682733">
    <property type="component" value="Unassembled WGS sequence"/>
</dbReference>
<feature type="compositionally biased region" description="Polar residues" evidence="11">
    <location>
        <begin position="626"/>
        <end position="637"/>
    </location>
</feature>
<dbReference type="EMBL" id="CAJNOQ010000841">
    <property type="protein sequence ID" value="CAF0844078.1"/>
    <property type="molecule type" value="Genomic_DNA"/>
</dbReference>
<evidence type="ECO:0000259" key="15">
    <source>
        <dbReference type="PROSITE" id="PS51466"/>
    </source>
</evidence>
<feature type="domain" description="4Fe-4S ferredoxin-type" evidence="14">
    <location>
        <begin position="349"/>
        <end position="379"/>
    </location>
</feature>
<evidence type="ECO:0000256" key="6">
    <source>
        <dbReference type="ARBA" id="ARBA00022771"/>
    </source>
</evidence>
<dbReference type="InterPro" id="IPR038654">
    <property type="entry name" value="PINIT_sf"/>
</dbReference>
<dbReference type="Pfam" id="PF02891">
    <property type="entry name" value="zf-MIZ"/>
    <property type="match status" value="1"/>
</dbReference>
<reference evidence="16" key="1">
    <citation type="submission" date="2021-02" db="EMBL/GenBank/DDBJ databases">
        <authorList>
            <person name="Nowell W R."/>
        </authorList>
    </citation>
    <scope>NUCLEOTIDE SEQUENCE</scope>
</reference>
<proteinExistence type="inferred from homology"/>
<dbReference type="UniPathway" id="UPA00886"/>
<dbReference type="PROSITE" id="PS51466">
    <property type="entry name" value="PINIT"/>
    <property type="match status" value="1"/>
</dbReference>
<dbReference type="Proteomes" id="UP000681722">
    <property type="component" value="Unassembled WGS sequence"/>
</dbReference>
<dbReference type="GO" id="GO:0008270">
    <property type="term" value="F:zinc ion binding"/>
    <property type="evidence" value="ECO:0007669"/>
    <property type="project" value="UniProtKB-KW"/>
</dbReference>
<dbReference type="InterPro" id="IPR004181">
    <property type="entry name" value="Znf_MIZ"/>
</dbReference>
<evidence type="ECO:0000259" key="12">
    <source>
        <dbReference type="PROSITE" id="PS50800"/>
    </source>
</evidence>
<dbReference type="Gene3D" id="3.30.40.10">
    <property type="entry name" value="Zinc/RING finger domain, C3HC4 (zinc finger)"/>
    <property type="match status" value="1"/>
</dbReference>
<evidence type="ECO:0000256" key="3">
    <source>
        <dbReference type="ARBA" id="ARBA00005383"/>
    </source>
</evidence>
<dbReference type="PROSITE" id="PS50800">
    <property type="entry name" value="SAP"/>
    <property type="match status" value="1"/>
</dbReference>
<feature type="domain" description="SP-RING-type" evidence="13">
    <location>
        <begin position="307"/>
        <end position="389"/>
    </location>
</feature>
<protein>
    <submittedName>
        <fullName evidence="16">Uncharacterized protein</fullName>
    </submittedName>
</protein>
<feature type="compositionally biased region" description="Low complexity" evidence="11">
    <location>
        <begin position="594"/>
        <end position="621"/>
    </location>
</feature>
<sequence length="724" mass="82003">MALTKNAALNLIKQFRIQELQALLDYAHLSHSGHKRDLTERAKKYITTCYSPQVALKIQEINLNRTRSTKESIQTLKQRQQTFTNTNKQQNQGMNKNNEHYSPLSPPVLPTHLSFTPSSNVTEFLPLPSYDKIKTIKCFNINVDRANFLPFRFEINTDEIEQLYSSSTSHTSSEIRLFLRFCVTSSSAQQIDVLPPYLYVSCNGQSAIQQTVTKTVGQQAHHPTFPSDITDLIIAKPNAVNIIDLMWIQSPMNMQLKNLPKSYTLTIDLMKKVPLLALYENIIKREPYVFHNPFQQQQTNDSDIELDEEDMICTTTCKVSLLCPITQTIIQMPSKSINCSHLNCFDLKNFLRMNEKRVIWNCPLCKKACPYDTLVVDKHLENILKSVPMNCSTVEIDPTKHQNSTDSTTPHFNYIIDTVKQEKFDVVMPNTKGEKHDIDYFEILDHSISSSTKTPDNNYNNFPMKTNAIHEVIILSSDDEEEENNQNEVNNNYFQQNKTNELDDTVEYTCADSDQLYVVNDHGNSPVSIDNRRDSNSSHVSILPLDENCGSWEPISSTQQQTTSPMNALSNIIPRNKSNSSKSTTSSKKKSLRKCSPSSSTSLSSNCSTVSPASSSSNSDDPSLRFNGSIQSQSSSFRRLPKRKARVISTSTSSSSIEDDSTSETTTKHKRLKTRREKSSSSLTSTSSSSSISNHQCNYRKRNLKKKVLRKSTDEEPEIIVLSD</sequence>
<name>A0A813VYY8_9BILA</name>
<evidence type="ECO:0000256" key="8">
    <source>
        <dbReference type="ARBA" id="ARBA00022833"/>
    </source>
</evidence>
<comment type="pathway">
    <text evidence="2">Protein modification; protein sumoylation.</text>
</comment>
<feature type="region of interest" description="Disordered" evidence="11">
    <location>
        <begin position="521"/>
        <end position="724"/>
    </location>
</feature>
<keyword evidence="20" id="KW-1185">Reference proteome</keyword>
<dbReference type="InterPro" id="IPR003034">
    <property type="entry name" value="SAP_dom"/>
</dbReference>
<evidence type="ECO:0000313" key="18">
    <source>
        <dbReference type="EMBL" id="CAF3631632.1"/>
    </source>
</evidence>
<accession>A0A813VYY8</accession>
<feature type="compositionally biased region" description="Low complexity" evidence="11">
    <location>
        <begin position="79"/>
        <end position="96"/>
    </location>
</feature>
<evidence type="ECO:0000259" key="14">
    <source>
        <dbReference type="PROSITE" id="PS51379"/>
    </source>
</evidence>
<dbReference type="PROSITE" id="PS51379">
    <property type="entry name" value="4FE4S_FER_2"/>
    <property type="match status" value="1"/>
</dbReference>
<dbReference type="GO" id="GO:0016925">
    <property type="term" value="P:protein sumoylation"/>
    <property type="evidence" value="ECO:0007669"/>
    <property type="project" value="UniProtKB-UniPathway"/>
</dbReference>
<dbReference type="EMBL" id="CAJNOK010004721">
    <property type="protein sequence ID" value="CAF0947474.1"/>
    <property type="molecule type" value="Genomic_DNA"/>
</dbReference>
<dbReference type="InterPro" id="IPR023321">
    <property type="entry name" value="PINIT"/>
</dbReference>
<organism evidence="16 20">
    <name type="scientific">Didymodactylos carnosus</name>
    <dbReference type="NCBI Taxonomy" id="1234261"/>
    <lineage>
        <taxon>Eukaryota</taxon>
        <taxon>Metazoa</taxon>
        <taxon>Spiralia</taxon>
        <taxon>Gnathifera</taxon>
        <taxon>Rotifera</taxon>
        <taxon>Eurotatoria</taxon>
        <taxon>Bdelloidea</taxon>
        <taxon>Philodinida</taxon>
        <taxon>Philodinidae</taxon>
        <taxon>Didymodactylos</taxon>
    </lineage>
</organism>
<dbReference type="CDD" id="cd16650">
    <property type="entry name" value="SP-RING_PIAS-like"/>
    <property type="match status" value="1"/>
</dbReference>
<evidence type="ECO:0000256" key="10">
    <source>
        <dbReference type="PROSITE-ProRule" id="PRU00452"/>
    </source>
</evidence>
<feature type="domain" description="PINIT" evidence="15">
    <location>
        <begin position="103"/>
        <end position="273"/>
    </location>
</feature>
<dbReference type="InterPro" id="IPR036361">
    <property type="entry name" value="SAP_dom_sf"/>
</dbReference>
<dbReference type="Pfam" id="PF14324">
    <property type="entry name" value="PINIT"/>
    <property type="match status" value="1"/>
</dbReference>
<evidence type="ECO:0000256" key="2">
    <source>
        <dbReference type="ARBA" id="ARBA00004718"/>
    </source>
</evidence>
<keyword evidence="6 10" id="KW-0863">Zinc-finger</keyword>
<dbReference type="EMBL" id="CAJOBA010004727">
    <property type="protein sequence ID" value="CAF3721971.1"/>
    <property type="molecule type" value="Genomic_DNA"/>
</dbReference>
<dbReference type="PANTHER" id="PTHR10782">
    <property type="entry name" value="ZINC FINGER MIZ DOMAIN-CONTAINING PROTEIN"/>
    <property type="match status" value="1"/>
</dbReference>
<dbReference type="SUPFAM" id="SSF68906">
    <property type="entry name" value="SAP domain"/>
    <property type="match status" value="1"/>
</dbReference>
<keyword evidence="7" id="KW-0833">Ubl conjugation pathway</keyword>
<evidence type="ECO:0000256" key="9">
    <source>
        <dbReference type="ARBA" id="ARBA00023242"/>
    </source>
</evidence>
<evidence type="ECO:0000313" key="16">
    <source>
        <dbReference type="EMBL" id="CAF0844078.1"/>
    </source>
</evidence>
<evidence type="ECO:0000313" key="17">
    <source>
        <dbReference type="EMBL" id="CAF0947474.1"/>
    </source>
</evidence>
<dbReference type="PROSITE" id="PS51044">
    <property type="entry name" value="ZF_SP_RING"/>
    <property type="match status" value="1"/>
</dbReference>
<keyword evidence="9" id="KW-0539">Nucleus</keyword>
<dbReference type="InterPro" id="IPR013083">
    <property type="entry name" value="Znf_RING/FYVE/PHD"/>
</dbReference>
<feature type="domain" description="SAP" evidence="12">
    <location>
        <begin position="12"/>
        <end position="46"/>
    </location>
</feature>